<sequence>MAHQRFTIPGAARRAGPLPQLCIERPATVLFSALAAASFVFMAAPGIDLAASRIFTDAAGAFHFDANPALLALRDLNRLLLPLAVGLLLAILAMHAARPEEGCSVPAHRVLFVLSVIASSGGILVPLLKAVTGRARPDAVAPFGGEAPFSAAWQLSGACARNCSFPSGEAASGASLLALIALLPARARVPALLVGVPFAMAVSLNRVAFGRHFLSDVVVAWLVTALAALLLHRFFAAHGRRIDAGVRGSAQRVRRRARRRVPRPEIAGLLFPRSPARL</sequence>
<evidence type="ECO:0000313" key="1">
    <source>
        <dbReference type="EMBL" id="WAJ27676.1"/>
    </source>
</evidence>
<gene>
    <name evidence="1" type="ORF">OXU80_23000</name>
</gene>
<protein>
    <submittedName>
        <fullName evidence="1">Phosphatase PAP2 family protein</fullName>
    </submittedName>
</protein>
<dbReference type="Proteomes" id="UP001163223">
    <property type="component" value="Chromosome"/>
</dbReference>
<name>A0ACD4NLY1_9HYPH</name>
<organism evidence="1 2">
    <name type="scientific">Antarcticirhabdus aurantiaca</name>
    <dbReference type="NCBI Taxonomy" id="2606717"/>
    <lineage>
        <taxon>Bacteria</taxon>
        <taxon>Pseudomonadati</taxon>
        <taxon>Pseudomonadota</taxon>
        <taxon>Alphaproteobacteria</taxon>
        <taxon>Hyphomicrobiales</taxon>
        <taxon>Aurantimonadaceae</taxon>
        <taxon>Antarcticirhabdus</taxon>
    </lineage>
</organism>
<dbReference type="EMBL" id="CP113520">
    <property type="protein sequence ID" value="WAJ27676.1"/>
    <property type="molecule type" value="Genomic_DNA"/>
</dbReference>
<reference evidence="1" key="1">
    <citation type="submission" date="2022-11" db="EMBL/GenBank/DDBJ databases">
        <title>beta-Carotene-producing bacterium, Jeongeuplla avenae sp. nov., alleviates the salt stress of Arabidopsis seedlings.</title>
        <authorList>
            <person name="Jiang L."/>
            <person name="Lee J."/>
        </authorList>
    </citation>
    <scope>NUCLEOTIDE SEQUENCE</scope>
    <source>
        <strain evidence="1">DY_R2A_6</strain>
    </source>
</reference>
<evidence type="ECO:0000313" key="2">
    <source>
        <dbReference type="Proteomes" id="UP001163223"/>
    </source>
</evidence>
<accession>A0ACD4NLY1</accession>
<proteinExistence type="predicted"/>
<keyword evidence="2" id="KW-1185">Reference proteome</keyword>